<protein>
    <submittedName>
        <fullName evidence="2">Uncharacterized protein</fullName>
    </submittedName>
</protein>
<sequence length="173" mass="19133">MPAWFLSDSFYRFDWIPVWALAACWTAAVVLLVLPWLGRRGTPGWVALAIALGMGMVPVWGISMFVASFVAEDSQVVATEVSSDGRHEVVTESYKLYNNPASCRVLLRERGGLFSRQALVWDGAGNVCPQRVSFTDDTTISVTEAGCAKPKMTTFDADRTQVAQTYWASRRIC</sequence>
<dbReference type="EMBL" id="CP078145">
    <property type="protein sequence ID" value="QXN88073.1"/>
    <property type="molecule type" value="Genomic_DNA"/>
</dbReference>
<feature type="transmembrane region" description="Helical" evidence="1">
    <location>
        <begin position="45"/>
        <end position="71"/>
    </location>
</feature>
<organism evidence="2 3">
    <name type="scientific">Nocardia iowensis</name>
    <dbReference type="NCBI Taxonomy" id="204891"/>
    <lineage>
        <taxon>Bacteria</taxon>
        <taxon>Bacillati</taxon>
        <taxon>Actinomycetota</taxon>
        <taxon>Actinomycetes</taxon>
        <taxon>Mycobacteriales</taxon>
        <taxon>Nocardiaceae</taxon>
        <taxon>Nocardia</taxon>
    </lineage>
</organism>
<keyword evidence="1" id="KW-1133">Transmembrane helix</keyword>
<reference evidence="2 3" key="1">
    <citation type="submission" date="2021-07" db="EMBL/GenBank/DDBJ databases">
        <title>Whole Genome Sequence of Nocardia Iowensis.</title>
        <authorList>
            <person name="Lamm A."/>
            <person name="Collins-Fairclough A.M."/>
            <person name="Bunk B."/>
            <person name="Sproer C."/>
        </authorList>
    </citation>
    <scope>NUCLEOTIDE SEQUENCE [LARGE SCALE GENOMIC DNA]</scope>
    <source>
        <strain evidence="2 3">NRRL 5646</strain>
    </source>
</reference>
<keyword evidence="1" id="KW-0472">Membrane</keyword>
<proteinExistence type="predicted"/>
<name>A0ABX8REP0_NOCIO</name>
<dbReference type="Proteomes" id="UP000694257">
    <property type="component" value="Chromosome"/>
</dbReference>
<accession>A0ABX8REP0</accession>
<keyword evidence="1" id="KW-0812">Transmembrane</keyword>
<feature type="transmembrane region" description="Helical" evidence="1">
    <location>
        <begin position="16"/>
        <end position="38"/>
    </location>
</feature>
<keyword evidence="3" id="KW-1185">Reference proteome</keyword>
<gene>
    <name evidence="2" type="ORF">KV110_20830</name>
</gene>
<dbReference type="RefSeq" id="WP_218468957.1">
    <property type="nucleotide sequence ID" value="NZ_BAABJN010000008.1"/>
</dbReference>
<evidence type="ECO:0000256" key="1">
    <source>
        <dbReference type="SAM" id="Phobius"/>
    </source>
</evidence>
<evidence type="ECO:0000313" key="3">
    <source>
        <dbReference type="Proteomes" id="UP000694257"/>
    </source>
</evidence>
<evidence type="ECO:0000313" key="2">
    <source>
        <dbReference type="EMBL" id="QXN88073.1"/>
    </source>
</evidence>